<evidence type="ECO:0000256" key="7">
    <source>
        <dbReference type="ARBA" id="ARBA00012046"/>
    </source>
</evidence>
<evidence type="ECO:0000256" key="2">
    <source>
        <dbReference type="ARBA" id="ARBA00004872"/>
    </source>
</evidence>
<comment type="catalytic activity">
    <reaction evidence="15">
        <text>a long-chain 2,3-saturated fatty acyl-CoA + oxidized [electron-transfer flavoprotein] + H(+) = a long-chain (2E)-enoyl-CoA + reduced [electron-transfer flavoprotein]</text>
        <dbReference type="Rhea" id="RHEA:17721"/>
        <dbReference type="Rhea" id="RHEA-COMP:10685"/>
        <dbReference type="Rhea" id="RHEA-COMP:10686"/>
        <dbReference type="ChEBI" id="CHEBI:15378"/>
        <dbReference type="ChEBI" id="CHEBI:57692"/>
        <dbReference type="ChEBI" id="CHEBI:58307"/>
        <dbReference type="ChEBI" id="CHEBI:83721"/>
        <dbReference type="ChEBI" id="CHEBI:83727"/>
        <dbReference type="EC" id="1.3.8.8"/>
    </reaction>
</comment>
<keyword evidence="11 27" id="KW-0560">Oxidoreductase</keyword>
<comment type="catalytic activity">
    <reaction evidence="21">
        <text>oxidized [electron-transfer flavoprotein] + hexadecanoyl-CoA + H(+) = (2E)-hexadecenoyl-CoA + reduced [electron-transfer flavoprotein]</text>
        <dbReference type="Rhea" id="RHEA:43448"/>
        <dbReference type="Rhea" id="RHEA-COMP:10685"/>
        <dbReference type="Rhea" id="RHEA-COMP:10686"/>
        <dbReference type="ChEBI" id="CHEBI:15378"/>
        <dbReference type="ChEBI" id="CHEBI:57379"/>
        <dbReference type="ChEBI" id="CHEBI:57692"/>
        <dbReference type="ChEBI" id="CHEBI:58307"/>
        <dbReference type="ChEBI" id="CHEBI:61526"/>
    </reaction>
</comment>
<comment type="catalytic activity">
    <reaction evidence="14">
        <text>hexanoyl-CoA + oxidized [electron-transfer flavoprotein] + H(+) = (2E)-hexenoyl-CoA + reduced [electron-transfer flavoprotein]</text>
        <dbReference type="Rhea" id="RHEA:43464"/>
        <dbReference type="Rhea" id="RHEA-COMP:10685"/>
        <dbReference type="Rhea" id="RHEA-COMP:10686"/>
        <dbReference type="ChEBI" id="CHEBI:15378"/>
        <dbReference type="ChEBI" id="CHEBI:57692"/>
        <dbReference type="ChEBI" id="CHEBI:58307"/>
        <dbReference type="ChEBI" id="CHEBI:62077"/>
        <dbReference type="ChEBI" id="CHEBI:62620"/>
    </reaction>
</comment>
<evidence type="ECO:0000259" key="30">
    <source>
        <dbReference type="Pfam" id="PF02770"/>
    </source>
</evidence>
<comment type="catalytic activity">
    <reaction evidence="18">
        <text>butanoyl-CoA + oxidized [electron-transfer flavoprotein] + H(+) = (2E)-butenoyl-CoA + reduced [electron-transfer flavoprotein]</text>
        <dbReference type="Rhea" id="RHEA:24004"/>
        <dbReference type="Rhea" id="RHEA-COMP:10685"/>
        <dbReference type="Rhea" id="RHEA-COMP:10686"/>
        <dbReference type="ChEBI" id="CHEBI:15378"/>
        <dbReference type="ChEBI" id="CHEBI:57332"/>
        <dbReference type="ChEBI" id="CHEBI:57371"/>
        <dbReference type="ChEBI" id="CHEBI:57692"/>
        <dbReference type="ChEBI" id="CHEBI:58307"/>
    </reaction>
</comment>
<dbReference type="EC" id="1.3.8.7" evidence="5"/>
<dbReference type="InterPro" id="IPR006091">
    <property type="entry name" value="Acyl-CoA_Oxase/DH_mid-dom"/>
</dbReference>
<dbReference type="InterPro" id="IPR036250">
    <property type="entry name" value="AcylCo_DH-like_C"/>
</dbReference>
<evidence type="ECO:0000256" key="25">
    <source>
        <dbReference type="ARBA" id="ARBA00077090"/>
    </source>
</evidence>
<dbReference type="InterPro" id="IPR009075">
    <property type="entry name" value="AcylCo_DH/oxidase_C"/>
</dbReference>
<dbReference type="Pfam" id="PF02770">
    <property type="entry name" value="Acyl-CoA_dh_M"/>
    <property type="match status" value="1"/>
</dbReference>
<dbReference type="RefSeq" id="WP_125037291.1">
    <property type="nucleotide sequence ID" value="NZ_JACGXA010000003.1"/>
</dbReference>
<dbReference type="PANTHER" id="PTHR42803:SF1">
    <property type="entry name" value="BROAD-SPECIFICITY LINEAR ACYL-COA DEHYDROGENASE FADE5"/>
    <property type="match status" value="1"/>
</dbReference>
<evidence type="ECO:0000259" key="29">
    <source>
        <dbReference type="Pfam" id="PF00441"/>
    </source>
</evidence>
<evidence type="ECO:0000259" key="31">
    <source>
        <dbReference type="Pfam" id="PF12806"/>
    </source>
</evidence>
<keyword evidence="33" id="KW-1185">Reference proteome</keyword>
<evidence type="ECO:0000256" key="20">
    <source>
        <dbReference type="ARBA" id="ARBA00050877"/>
    </source>
</evidence>
<comment type="function">
    <text evidence="22">Acyl-CoA dehydrogenase that exhibits broad specificity for linear acyl-CoA substrates, with a preference for long-chain substrates.</text>
</comment>
<dbReference type="Proteomes" id="UP000580910">
    <property type="component" value="Unassembled WGS sequence"/>
</dbReference>
<evidence type="ECO:0000256" key="24">
    <source>
        <dbReference type="ARBA" id="ARBA00075470"/>
    </source>
</evidence>
<dbReference type="AlphaFoldDB" id="A0A7W3J3Z8"/>
<dbReference type="EC" id="1.3.8.1" evidence="7"/>
<evidence type="ECO:0000256" key="8">
    <source>
        <dbReference type="ARBA" id="ARBA00022630"/>
    </source>
</evidence>
<dbReference type="FunFam" id="1.20.140.10:FF:000016">
    <property type="entry name" value="Acyl-CoA dehydrogenase FadE5"/>
    <property type="match status" value="1"/>
</dbReference>
<evidence type="ECO:0000256" key="21">
    <source>
        <dbReference type="ARBA" id="ARBA00052387"/>
    </source>
</evidence>
<evidence type="ECO:0000256" key="1">
    <source>
        <dbReference type="ARBA" id="ARBA00001974"/>
    </source>
</evidence>
<evidence type="ECO:0000256" key="19">
    <source>
        <dbReference type="ARBA" id="ARBA00050703"/>
    </source>
</evidence>
<evidence type="ECO:0000256" key="18">
    <source>
        <dbReference type="ARBA" id="ARBA00050695"/>
    </source>
</evidence>
<comment type="similarity">
    <text evidence="3 27">Belongs to the acyl-CoA dehydrogenase family.</text>
</comment>
<comment type="catalytic activity">
    <reaction evidence="20">
        <text>octadecanoyl-CoA + oxidized [electron-transfer flavoprotein] + H(+) = (2E)-octadecenoyl-CoA + reduced [electron-transfer flavoprotein]</text>
        <dbReference type="Rhea" id="RHEA:47240"/>
        <dbReference type="Rhea" id="RHEA-COMP:10685"/>
        <dbReference type="Rhea" id="RHEA-COMP:10686"/>
        <dbReference type="ChEBI" id="CHEBI:15378"/>
        <dbReference type="ChEBI" id="CHEBI:57394"/>
        <dbReference type="ChEBI" id="CHEBI:57692"/>
        <dbReference type="ChEBI" id="CHEBI:58307"/>
        <dbReference type="ChEBI" id="CHEBI:71412"/>
    </reaction>
</comment>
<reference evidence="32 33" key="1">
    <citation type="submission" date="2020-07" db="EMBL/GenBank/DDBJ databases">
        <title>Sequencing the genomes of 1000 actinobacteria strains.</title>
        <authorList>
            <person name="Klenk H.-P."/>
        </authorList>
    </citation>
    <scope>NUCLEOTIDE SEQUENCE [LARGE SCALE GENOMIC DNA]</scope>
    <source>
        <strain evidence="32 33">DSM 21349</strain>
    </source>
</reference>
<organism evidence="32 33">
    <name type="scientific">Nocardioides ginsengisegetis</name>
    <dbReference type="NCBI Taxonomy" id="661491"/>
    <lineage>
        <taxon>Bacteria</taxon>
        <taxon>Bacillati</taxon>
        <taxon>Actinomycetota</taxon>
        <taxon>Actinomycetes</taxon>
        <taxon>Propionibacteriales</taxon>
        <taxon>Nocardioidaceae</taxon>
        <taxon>Nocardioides</taxon>
    </lineage>
</organism>
<gene>
    <name evidence="32" type="ORF">FB382_004238</name>
</gene>
<comment type="catalytic activity">
    <reaction evidence="16">
        <text>a short-chain 2,3-saturated fatty acyl-CoA + oxidized [electron-transfer flavoprotein] + H(+) = a short-chain (2E)-enoyl-CoA + reduced [electron-transfer flavoprotein]</text>
        <dbReference type="Rhea" id="RHEA:47196"/>
        <dbReference type="Rhea" id="RHEA-COMP:10685"/>
        <dbReference type="Rhea" id="RHEA-COMP:10686"/>
        <dbReference type="ChEBI" id="CHEBI:15378"/>
        <dbReference type="ChEBI" id="CHEBI:57692"/>
        <dbReference type="ChEBI" id="CHEBI:58307"/>
        <dbReference type="ChEBI" id="CHEBI:87487"/>
        <dbReference type="ChEBI" id="CHEBI:87488"/>
        <dbReference type="EC" id="1.3.8.1"/>
    </reaction>
</comment>
<comment type="catalytic activity">
    <reaction evidence="17">
        <text>dodecanoyl-CoA + oxidized [electron-transfer flavoprotein] + H(+) = (2E)-dodecenoyl-CoA + reduced [electron-transfer flavoprotein]</text>
        <dbReference type="Rhea" id="RHEA:47296"/>
        <dbReference type="Rhea" id="RHEA-COMP:10685"/>
        <dbReference type="Rhea" id="RHEA-COMP:10686"/>
        <dbReference type="ChEBI" id="CHEBI:15378"/>
        <dbReference type="ChEBI" id="CHEBI:57330"/>
        <dbReference type="ChEBI" id="CHEBI:57375"/>
        <dbReference type="ChEBI" id="CHEBI:57692"/>
        <dbReference type="ChEBI" id="CHEBI:58307"/>
    </reaction>
</comment>
<evidence type="ECO:0000256" key="28">
    <source>
        <dbReference type="SAM" id="MobiDB-lite"/>
    </source>
</evidence>
<dbReference type="SUPFAM" id="SSF56645">
    <property type="entry name" value="Acyl-CoA dehydrogenase NM domain-like"/>
    <property type="match status" value="1"/>
</dbReference>
<evidence type="ECO:0000313" key="33">
    <source>
        <dbReference type="Proteomes" id="UP000580910"/>
    </source>
</evidence>
<evidence type="ECO:0000256" key="3">
    <source>
        <dbReference type="ARBA" id="ARBA00009347"/>
    </source>
</evidence>
<evidence type="ECO:0000256" key="13">
    <source>
        <dbReference type="ARBA" id="ARBA00047882"/>
    </source>
</evidence>
<keyword evidence="10" id="KW-0276">Fatty acid metabolism</keyword>
<evidence type="ECO:0000256" key="17">
    <source>
        <dbReference type="ARBA" id="ARBA00050336"/>
    </source>
</evidence>
<dbReference type="InterPro" id="IPR009100">
    <property type="entry name" value="AcylCoA_DH/oxidase_NM_dom_sf"/>
</dbReference>
<evidence type="ECO:0000256" key="27">
    <source>
        <dbReference type="RuleBase" id="RU362125"/>
    </source>
</evidence>
<dbReference type="GO" id="GO:0004466">
    <property type="term" value="F:long-chain fatty acyl-CoA dehydrogenase activity"/>
    <property type="evidence" value="ECO:0007669"/>
    <property type="project" value="UniProtKB-EC"/>
</dbReference>
<evidence type="ECO:0000256" key="15">
    <source>
        <dbReference type="ARBA" id="ARBA00049247"/>
    </source>
</evidence>
<dbReference type="InterPro" id="IPR025878">
    <property type="entry name" value="Acyl-CoA_dh-like_C_dom"/>
</dbReference>
<sequence>MSHYKSNLRDIEFNLFEVLGRDEVLGTGPFAEVDSDTARSILSEVDRLAREDLAESYEDSDRNPPVFDPQTNTAPIGDSFKKSYKAWMDAEWWRLQVFEEIGGQAAPSSLVWAMGELVLGSNAPIWMYAAGPAFANVVYRNGNERDKLIAQHMVDRQWGATMVLTEPDAGSDVGAGRTKATPNDDGSWNIEGVKRFITSGEHDMSENIMHLVLARPVGVEGVGGPGTKGLSLFLVPKIHFDHETGELTGERNGVYVTNVEHKMGIKVSNTCEVTFGDSAVGGGEPAKGWLLGEVHNGIAQMFQVIENARMMVGTKAIATLSTGYLNALEFAKTRQQGADLAQSADKTAPRVTITHHPDVRRSLMTQKSFAEAMRALVLYTASWQDKVMLAEHAGEVDELANAVNDLLLPIVKGYGSERSWVLLGTESLQTFGGSGFLQEYPLEQYVRDAKIDTLYEGTTAIQGQDFFFRKIVKDQGKALGHIAKEIESFIASEAGNGRLKVERGLLAKALEDANALVGHMINDLMSADASAEGGDLRNIYKVGLNTSRLLMVLGDVVCGWLLLRQAEVALEKLGGEPGKDKAFYEGKVAAAQFFAAHNLPKITAELAIAEATDLSLMDLDEDAF</sequence>
<dbReference type="GO" id="GO:0006631">
    <property type="term" value="P:fatty acid metabolic process"/>
    <property type="evidence" value="ECO:0007669"/>
    <property type="project" value="UniProtKB-KW"/>
</dbReference>
<feature type="domain" description="Acyl-CoA oxidase/dehydrogenase middle" evidence="30">
    <location>
        <begin position="162"/>
        <end position="277"/>
    </location>
</feature>
<evidence type="ECO:0000256" key="9">
    <source>
        <dbReference type="ARBA" id="ARBA00022827"/>
    </source>
</evidence>
<proteinExistence type="inferred from homology"/>
<feature type="region of interest" description="Disordered" evidence="28">
    <location>
        <begin position="53"/>
        <end position="73"/>
    </location>
</feature>
<feature type="domain" description="Acyl-CoA dehydrogenase/oxidase C-terminal" evidence="29">
    <location>
        <begin position="296"/>
        <end position="463"/>
    </location>
</feature>
<evidence type="ECO:0000256" key="26">
    <source>
        <dbReference type="ARBA" id="ARBA00077336"/>
    </source>
</evidence>
<evidence type="ECO:0000256" key="5">
    <source>
        <dbReference type="ARBA" id="ARBA00012033"/>
    </source>
</evidence>
<evidence type="ECO:0000256" key="12">
    <source>
        <dbReference type="ARBA" id="ARBA00023098"/>
    </source>
</evidence>
<dbReference type="FunFam" id="2.40.110.20:FF:000001">
    <property type="entry name" value="Acyl-CoA dehydrogenase AidB"/>
    <property type="match status" value="1"/>
</dbReference>
<comment type="caution">
    <text evidence="32">The sequence shown here is derived from an EMBL/GenBank/DDBJ whole genome shotgun (WGS) entry which is preliminary data.</text>
</comment>
<keyword evidence="12" id="KW-0443">Lipid metabolism</keyword>
<dbReference type="GO" id="GO:0005886">
    <property type="term" value="C:plasma membrane"/>
    <property type="evidence" value="ECO:0007669"/>
    <property type="project" value="TreeGrafter"/>
</dbReference>
<comment type="catalytic activity">
    <reaction evidence="19">
        <text>decanoyl-CoA + oxidized [electron-transfer flavoprotein] + H(+) = (2E)-decenoyl-CoA + reduced [electron-transfer flavoprotein]</text>
        <dbReference type="Rhea" id="RHEA:48176"/>
        <dbReference type="Rhea" id="RHEA-COMP:10685"/>
        <dbReference type="Rhea" id="RHEA-COMP:10686"/>
        <dbReference type="ChEBI" id="CHEBI:15378"/>
        <dbReference type="ChEBI" id="CHEBI:57692"/>
        <dbReference type="ChEBI" id="CHEBI:58307"/>
        <dbReference type="ChEBI" id="CHEBI:61406"/>
        <dbReference type="ChEBI" id="CHEBI:61430"/>
    </reaction>
</comment>
<evidence type="ECO:0000256" key="4">
    <source>
        <dbReference type="ARBA" id="ARBA00011738"/>
    </source>
</evidence>
<dbReference type="EMBL" id="JACGXA010000003">
    <property type="protein sequence ID" value="MBA8805893.1"/>
    <property type="molecule type" value="Genomic_DNA"/>
</dbReference>
<dbReference type="GO" id="GO:0016937">
    <property type="term" value="F:short-chain fatty acyl-CoA dehydrogenase activity"/>
    <property type="evidence" value="ECO:0007669"/>
    <property type="project" value="UniProtKB-EC"/>
</dbReference>
<evidence type="ECO:0000256" key="23">
    <source>
        <dbReference type="ARBA" id="ARBA00069359"/>
    </source>
</evidence>
<accession>A0A7W3J3Z8</accession>
<dbReference type="Pfam" id="PF00441">
    <property type="entry name" value="Acyl-CoA_dh_1"/>
    <property type="match status" value="1"/>
</dbReference>
<evidence type="ECO:0000256" key="10">
    <source>
        <dbReference type="ARBA" id="ARBA00022832"/>
    </source>
</evidence>
<evidence type="ECO:0000256" key="6">
    <source>
        <dbReference type="ARBA" id="ARBA00012040"/>
    </source>
</evidence>
<dbReference type="PANTHER" id="PTHR42803">
    <property type="entry name" value="ACYL-COA DEHYDROGENASE"/>
    <property type="match status" value="1"/>
</dbReference>
<dbReference type="GO" id="GO:0070991">
    <property type="term" value="F:medium-chain fatty acyl-CoA dehydrogenase activity"/>
    <property type="evidence" value="ECO:0007669"/>
    <property type="project" value="UniProtKB-EC"/>
</dbReference>
<dbReference type="Gene3D" id="2.40.110.20">
    <property type="match status" value="1"/>
</dbReference>
<dbReference type="SUPFAM" id="SSF47203">
    <property type="entry name" value="Acyl-CoA dehydrogenase C-terminal domain-like"/>
    <property type="match status" value="1"/>
</dbReference>
<name>A0A7W3J3Z8_9ACTN</name>
<protein>
    <recommendedName>
        <fullName evidence="23">Broad-specificity linear acyl-CoA dehydrogenase FadE5</fullName>
        <ecNumber evidence="7">1.3.8.1</ecNumber>
        <ecNumber evidence="5">1.3.8.7</ecNumber>
        <ecNumber evidence="6">1.3.8.8</ecNumber>
    </recommendedName>
    <alternativeName>
        <fullName evidence="25">Long-chain-acyl-CoA dehydrogenase</fullName>
    </alternativeName>
    <alternativeName>
        <fullName evidence="26">Medium-chain-acyl-CoA dehydrogenase</fullName>
    </alternativeName>
    <alternativeName>
        <fullName evidence="24">Short-chain-acyl-CoA dehydrogenase</fullName>
    </alternativeName>
</protein>
<keyword evidence="8 27" id="KW-0285">Flavoprotein</keyword>
<comment type="cofactor">
    <cofactor evidence="1 27">
        <name>FAD</name>
        <dbReference type="ChEBI" id="CHEBI:57692"/>
    </cofactor>
</comment>
<dbReference type="Pfam" id="PF12806">
    <property type="entry name" value="Acyl-CoA_dh_C"/>
    <property type="match status" value="1"/>
</dbReference>
<dbReference type="EC" id="1.3.8.8" evidence="6"/>
<comment type="pathway">
    <text evidence="2">Lipid metabolism; fatty acid metabolism.</text>
</comment>
<evidence type="ECO:0000256" key="16">
    <source>
        <dbReference type="ARBA" id="ARBA00050315"/>
    </source>
</evidence>
<keyword evidence="9 27" id="KW-0274">FAD</keyword>
<dbReference type="InterPro" id="IPR052166">
    <property type="entry name" value="Diverse_Acyl-CoA_DH"/>
</dbReference>
<comment type="catalytic activity">
    <reaction evidence="13">
        <text>a medium-chain 2,3-saturated fatty acyl-CoA + oxidized [electron-transfer flavoprotein] + H(+) = a medium-chain (2E)-enoyl-CoA + reduced [electron-transfer flavoprotein]</text>
        <dbReference type="Rhea" id="RHEA:14477"/>
        <dbReference type="Rhea" id="RHEA-COMP:10685"/>
        <dbReference type="Rhea" id="RHEA-COMP:10686"/>
        <dbReference type="ChEBI" id="CHEBI:15378"/>
        <dbReference type="ChEBI" id="CHEBI:57692"/>
        <dbReference type="ChEBI" id="CHEBI:58307"/>
        <dbReference type="ChEBI" id="CHEBI:83723"/>
        <dbReference type="ChEBI" id="CHEBI:83726"/>
        <dbReference type="EC" id="1.3.8.7"/>
    </reaction>
</comment>
<comment type="subunit">
    <text evidence="4">Homodimer.</text>
</comment>
<evidence type="ECO:0000256" key="11">
    <source>
        <dbReference type="ARBA" id="ARBA00023002"/>
    </source>
</evidence>
<evidence type="ECO:0000256" key="22">
    <source>
        <dbReference type="ARBA" id="ARBA00054301"/>
    </source>
</evidence>
<feature type="domain" description="Acetyl-CoA dehydrogenase-like C-terminal" evidence="31">
    <location>
        <begin position="483"/>
        <end position="620"/>
    </location>
</feature>
<dbReference type="Gene3D" id="1.20.140.10">
    <property type="entry name" value="Butyryl-CoA Dehydrogenase, subunit A, domain 3"/>
    <property type="match status" value="1"/>
</dbReference>
<evidence type="ECO:0000256" key="14">
    <source>
        <dbReference type="ARBA" id="ARBA00048375"/>
    </source>
</evidence>
<evidence type="ECO:0000313" key="32">
    <source>
        <dbReference type="EMBL" id="MBA8805893.1"/>
    </source>
</evidence>